<dbReference type="GO" id="GO:0016798">
    <property type="term" value="F:hydrolase activity, acting on glycosyl bonds"/>
    <property type="evidence" value="ECO:0007669"/>
    <property type="project" value="InterPro"/>
</dbReference>
<feature type="transmembrane region" description="Helical" evidence="7">
    <location>
        <begin position="481"/>
        <end position="503"/>
    </location>
</feature>
<reference evidence="10" key="1">
    <citation type="journal article" date="2005" name="PLoS Biol.">
        <title>The genomes of Oryza sativa: a history of duplications.</title>
        <authorList>
            <person name="Yu J."/>
            <person name="Wang J."/>
            <person name="Lin W."/>
            <person name="Li S."/>
            <person name="Li H."/>
            <person name="Zhou J."/>
            <person name="Ni P."/>
            <person name="Dong W."/>
            <person name="Hu S."/>
            <person name="Zeng C."/>
            <person name="Zhang J."/>
            <person name="Zhang Y."/>
            <person name="Li R."/>
            <person name="Xu Z."/>
            <person name="Li S."/>
            <person name="Li X."/>
            <person name="Zheng H."/>
            <person name="Cong L."/>
            <person name="Lin L."/>
            <person name="Yin J."/>
            <person name="Geng J."/>
            <person name="Li G."/>
            <person name="Shi J."/>
            <person name="Liu J."/>
            <person name="Lv H."/>
            <person name="Li J."/>
            <person name="Wang J."/>
            <person name="Deng Y."/>
            <person name="Ran L."/>
            <person name="Shi X."/>
            <person name="Wang X."/>
            <person name="Wu Q."/>
            <person name="Li C."/>
            <person name="Ren X."/>
            <person name="Wang J."/>
            <person name="Wang X."/>
            <person name="Li D."/>
            <person name="Liu D."/>
            <person name="Zhang X."/>
            <person name="Ji Z."/>
            <person name="Zhao W."/>
            <person name="Sun Y."/>
            <person name="Zhang Z."/>
            <person name="Bao J."/>
            <person name="Han Y."/>
            <person name="Dong L."/>
            <person name="Ji J."/>
            <person name="Chen P."/>
            <person name="Wu S."/>
            <person name="Liu J."/>
            <person name="Xiao Y."/>
            <person name="Bu D."/>
            <person name="Tan J."/>
            <person name="Yang L."/>
            <person name="Ye C."/>
            <person name="Zhang J."/>
            <person name="Xu J."/>
            <person name="Zhou Y."/>
            <person name="Yu Y."/>
            <person name="Zhang B."/>
            <person name="Zhuang S."/>
            <person name="Wei H."/>
            <person name="Liu B."/>
            <person name="Lei M."/>
            <person name="Yu H."/>
            <person name="Li Y."/>
            <person name="Xu H."/>
            <person name="Wei S."/>
            <person name="He X."/>
            <person name="Fang L."/>
            <person name="Zhang Z."/>
            <person name="Zhang Y."/>
            <person name="Huang X."/>
            <person name="Su Z."/>
            <person name="Tong W."/>
            <person name="Li J."/>
            <person name="Tong Z."/>
            <person name="Li S."/>
            <person name="Ye J."/>
            <person name="Wang L."/>
            <person name="Fang L."/>
            <person name="Lei T."/>
            <person name="Chen C."/>
            <person name="Chen H."/>
            <person name="Xu Z."/>
            <person name="Li H."/>
            <person name="Huang H."/>
            <person name="Zhang F."/>
            <person name="Xu H."/>
            <person name="Li N."/>
            <person name="Zhao C."/>
            <person name="Li S."/>
            <person name="Dong L."/>
            <person name="Huang Y."/>
            <person name="Li L."/>
            <person name="Xi Y."/>
            <person name="Qi Q."/>
            <person name="Li W."/>
            <person name="Zhang B."/>
            <person name="Hu W."/>
            <person name="Zhang Y."/>
            <person name="Tian X."/>
            <person name="Jiao Y."/>
            <person name="Liang X."/>
            <person name="Jin J."/>
            <person name="Gao L."/>
            <person name="Zheng W."/>
            <person name="Hao B."/>
            <person name="Liu S."/>
            <person name="Wang W."/>
            <person name="Yuan L."/>
            <person name="Cao M."/>
            <person name="McDermott J."/>
            <person name="Samudrala R."/>
            <person name="Wang J."/>
            <person name="Wong G.K."/>
            <person name="Yang H."/>
        </authorList>
    </citation>
    <scope>NUCLEOTIDE SEQUENCE [LARGE SCALE GENOMIC DNA]</scope>
</reference>
<keyword evidence="3 7" id="KW-0812">Transmembrane</keyword>
<evidence type="ECO:0000256" key="1">
    <source>
        <dbReference type="ARBA" id="ARBA00004141"/>
    </source>
</evidence>
<comment type="subcellular location">
    <subcellularLocation>
        <location evidence="1">Membrane</location>
        <topology evidence="1">Multi-pass membrane protein</topology>
    </subcellularLocation>
</comment>
<feature type="transmembrane region" description="Helical" evidence="7">
    <location>
        <begin position="216"/>
        <end position="238"/>
    </location>
</feature>
<feature type="domain" description="Nodulin-like" evidence="8">
    <location>
        <begin position="150"/>
        <end position="302"/>
    </location>
</feature>
<dbReference type="InterPro" id="IPR017853">
    <property type="entry name" value="GH"/>
</dbReference>
<dbReference type="Pfam" id="PF06813">
    <property type="entry name" value="Nodulin-like"/>
    <property type="match status" value="2"/>
</dbReference>
<evidence type="ECO:0000259" key="9">
    <source>
        <dbReference type="Pfam" id="PF23262"/>
    </source>
</evidence>
<feature type="domain" description="Nodulin-like" evidence="8">
    <location>
        <begin position="14"/>
        <end position="79"/>
    </location>
</feature>
<evidence type="ECO:0000256" key="3">
    <source>
        <dbReference type="ARBA" id="ARBA00022692"/>
    </source>
</evidence>
<evidence type="ECO:0000259" key="8">
    <source>
        <dbReference type="Pfam" id="PF06813"/>
    </source>
</evidence>
<accession>B9FRU1</accession>
<dbReference type="Pfam" id="PF03662">
    <property type="entry name" value="Glyco_hydro_79n"/>
    <property type="match status" value="1"/>
</dbReference>
<dbReference type="InterPro" id="IPR010658">
    <property type="entry name" value="Nodulin-like"/>
</dbReference>
<dbReference type="Pfam" id="PF23262">
    <property type="entry name" value="NFD4_C"/>
    <property type="match status" value="1"/>
</dbReference>
<dbReference type="EMBL" id="CM000143">
    <property type="protein sequence ID" value="EEE65202.1"/>
    <property type="molecule type" value="Genomic_DNA"/>
</dbReference>
<evidence type="ECO:0000313" key="10">
    <source>
        <dbReference type="EMBL" id="EEE65202.1"/>
    </source>
</evidence>
<evidence type="ECO:0000256" key="6">
    <source>
        <dbReference type="SAM" id="MobiDB-lite"/>
    </source>
</evidence>
<dbReference type="SUPFAM" id="SSF103473">
    <property type="entry name" value="MFS general substrate transporter"/>
    <property type="match status" value="1"/>
</dbReference>
<keyword evidence="5 7" id="KW-0472">Membrane</keyword>
<feature type="domain" description="NFD4 C-terminal" evidence="9">
    <location>
        <begin position="384"/>
        <end position="585"/>
    </location>
</feature>
<comment type="similarity">
    <text evidence="2">Belongs to the glycosyl hydrolase 79 family.</text>
</comment>
<evidence type="ECO:0000256" key="5">
    <source>
        <dbReference type="ARBA" id="ARBA00023136"/>
    </source>
</evidence>
<feature type="transmembrane region" description="Helical" evidence="7">
    <location>
        <begin position="515"/>
        <end position="538"/>
    </location>
</feature>
<evidence type="ECO:0008006" key="11">
    <source>
        <dbReference type="Google" id="ProtNLM"/>
    </source>
</evidence>
<proteinExistence type="inferred from homology"/>
<feature type="transmembrane region" description="Helical" evidence="7">
    <location>
        <begin position="153"/>
        <end position="173"/>
    </location>
</feature>
<feature type="transmembrane region" description="Helical" evidence="7">
    <location>
        <begin position="284"/>
        <end position="302"/>
    </location>
</feature>
<evidence type="ECO:0000256" key="2">
    <source>
        <dbReference type="ARBA" id="ARBA00009800"/>
    </source>
</evidence>
<dbReference type="InterPro" id="IPR036259">
    <property type="entry name" value="MFS_trans_sf"/>
</dbReference>
<feature type="transmembrane region" description="Helical" evidence="7">
    <location>
        <begin position="389"/>
        <end position="407"/>
    </location>
</feature>
<dbReference type="InterPro" id="IPR056555">
    <property type="entry name" value="NFD4_C"/>
</dbReference>
<keyword evidence="4 7" id="KW-1133">Transmembrane helix</keyword>
<protein>
    <recommendedName>
        <fullName evidence="11">Nodulin-like domain-containing protein</fullName>
    </recommendedName>
</protein>
<feature type="transmembrane region" description="Helical" evidence="7">
    <location>
        <begin position="456"/>
        <end position="475"/>
    </location>
</feature>
<dbReference type="SUPFAM" id="SSF51445">
    <property type="entry name" value="(Trans)glycosidases"/>
    <property type="match status" value="1"/>
</dbReference>
<feature type="transmembrane region" description="Helical" evidence="7">
    <location>
        <begin position="413"/>
        <end position="435"/>
    </location>
</feature>
<reference evidence="10" key="2">
    <citation type="submission" date="2008-12" db="EMBL/GenBank/DDBJ databases">
        <title>Improved gene annotation of the rice (Oryza sativa) genomes.</title>
        <authorList>
            <person name="Wang J."/>
            <person name="Li R."/>
            <person name="Fan W."/>
            <person name="Huang Q."/>
            <person name="Zhang J."/>
            <person name="Zhou Y."/>
            <person name="Hu Y."/>
            <person name="Zi S."/>
            <person name="Li J."/>
            <person name="Ni P."/>
            <person name="Zheng H."/>
            <person name="Zhang Y."/>
            <person name="Zhao M."/>
            <person name="Hao Q."/>
            <person name="McDermott J."/>
            <person name="Samudrala R."/>
            <person name="Kristiansen K."/>
            <person name="Wong G.K.-S."/>
        </authorList>
    </citation>
    <scope>NUCLEOTIDE SEQUENCE</scope>
</reference>
<feature type="compositionally biased region" description="Polar residues" evidence="6">
    <location>
        <begin position="334"/>
        <end position="344"/>
    </location>
</feature>
<sequence>MRGAVAVKAGSRPPWVGLGAAVWVQVAGGASSTFALYSHALKVALAADQRRLALLGVACDVGENLGLLPGVLCNRLHPPCCSSSAPPHASSATAPPGSPSPPPAPRSPTGCEQVWVTFTFGLEKNATFGFTRQQDAHIGDFYWKLVLGQVSGIWFALCLAANSGAWLGTAVLVTNMRNFPLSRGAVAGILKGYAGLSAAVYTVIYTGVLHDSASNFLLFVTLGVPVVCLVTMYFVRPCEPSLVENSSEQVHFLFTQLSSVLLGVYLVAATILDHFVTLTDAVNYVLLVIMVLVLFVPLTVPLKMTLFPSNRRKGQSDSSECSSSSADHDHTESLLPSSSASNLGNIEDDDSMDIDILLAEGEGAIKQKRRRPKRGEDFRFREALLKADFWLLFAVYFIGVGSGVTVLNNLAQVGIAAGVADTTISLALFSFGNFFGRLGGGAVSEYLVRSRTLPRTTLITCTQVMMIIIYLLFALGHHATLHVSVALLGICYGAQFSVMVSTSSELFGLKHFGKIFNFISLGNPLGALLFNSLAGYVYDQEVERQHATTMDTDIACHGPNCFRLTFCVLAGVASLGTLLSIVLTAARILLKPHQQAEFSTGRWQFRFEQRQACATTAKALKTPQTKKEHGKNGYKTHIKASSSLDLYTCTVTKYRAYKHYASRICSRYIVMYMPFLGEKTKRIVRTIISLIRGISKTDLSNKILLNAIRAFSPLKLRLGGSLQDKLVYGTGDGGGPCAPFVKNTSEMFGFTQGCLPLHRWDELNAFFQKSGARIVFGLNALNGRVPLPDGSMGGPWDYTNAASLIRYTASKGYKIHGWELAPTNGHSSANKALVTPTMIEPICAHKESKRAVKPHAARLGRFWIGRTS</sequence>
<name>B9FRU1_ORYSJ</name>
<dbReference type="GO" id="GO:0016020">
    <property type="term" value="C:membrane"/>
    <property type="evidence" value="ECO:0007669"/>
    <property type="project" value="UniProtKB-SubCell"/>
</dbReference>
<feature type="compositionally biased region" description="Low complexity" evidence="6">
    <location>
        <begin position="316"/>
        <end position="325"/>
    </location>
</feature>
<feature type="transmembrane region" description="Helical" evidence="7">
    <location>
        <begin position="568"/>
        <end position="590"/>
    </location>
</feature>
<gene>
    <name evidence="10" type="ORF">OsJ_20331</name>
</gene>
<dbReference type="Gene3D" id="1.20.1250.20">
    <property type="entry name" value="MFS general substrate transporter like domains"/>
    <property type="match status" value="1"/>
</dbReference>
<evidence type="ECO:0000256" key="7">
    <source>
        <dbReference type="SAM" id="Phobius"/>
    </source>
</evidence>
<dbReference type="InterPro" id="IPR005199">
    <property type="entry name" value="Glyco_hydro_79"/>
</dbReference>
<feature type="region of interest" description="Disordered" evidence="6">
    <location>
        <begin position="87"/>
        <end position="109"/>
    </location>
</feature>
<feature type="transmembrane region" description="Helical" evidence="7">
    <location>
        <begin position="250"/>
        <end position="272"/>
    </location>
</feature>
<organism evidence="10">
    <name type="scientific">Oryza sativa subsp. japonica</name>
    <name type="common">Rice</name>
    <dbReference type="NCBI Taxonomy" id="39947"/>
    <lineage>
        <taxon>Eukaryota</taxon>
        <taxon>Viridiplantae</taxon>
        <taxon>Streptophyta</taxon>
        <taxon>Embryophyta</taxon>
        <taxon>Tracheophyta</taxon>
        <taxon>Spermatophyta</taxon>
        <taxon>Magnoliopsida</taxon>
        <taxon>Liliopsida</taxon>
        <taxon>Poales</taxon>
        <taxon>Poaceae</taxon>
        <taxon>BOP clade</taxon>
        <taxon>Oryzoideae</taxon>
        <taxon>Oryzeae</taxon>
        <taxon>Oryzinae</taxon>
        <taxon>Oryza</taxon>
        <taxon>Oryza sativa</taxon>
    </lineage>
</organism>
<feature type="region of interest" description="Disordered" evidence="6">
    <location>
        <begin position="310"/>
        <end position="346"/>
    </location>
</feature>
<dbReference type="Proteomes" id="UP000007752">
    <property type="component" value="Chromosome 6"/>
</dbReference>
<dbReference type="Gene3D" id="3.20.20.80">
    <property type="entry name" value="Glycosidases"/>
    <property type="match status" value="1"/>
</dbReference>
<feature type="compositionally biased region" description="Pro residues" evidence="6">
    <location>
        <begin position="96"/>
        <end position="106"/>
    </location>
</feature>
<dbReference type="PANTHER" id="PTHR21576:SF162">
    <property type="entry name" value="OS06G0179200 PROTEIN"/>
    <property type="match status" value="1"/>
</dbReference>
<dbReference type="PANTHER" id="PTHR21576">
    <property type="entry name" value="UNCHARACTERIZED NODULIN-LIKE PROTEIN"/>
    <property type="match status" value="1"/>
</dbReference>
<feature type="transmembrane region" description="Helical" evidence="7">
    <location>
        <begin position="185"/>
        <end position="204"/>
    </location>
</feature>
<dbReference type="AlphaFoldDB" id="B9FRU1"/>
<evidence type="ECO:0000256" key="4">
    <source>
        <dbReference type="ARBA" id="ARBA00022989"/>
    </source>
</evidence>